<comment type="caution">
    <text evidence="1">The sequence shown here is derived from an EMBL/GenBank/DDBJ whole genome shotgun (WGS) entry which is preliminary data.</text>
</comment>
<gene>
    <name evidence="1" type="ORF">CHARACLAT_009070</name>
</gene>
<evidence type="ECO:0000313" key="2">
    <source>
        <dbReference type="Proteomes" id="UP001352852"/>
    </source>
</evidence>
<protein>
    <submittedName>
        <fullName evidence="1">Uncharacterized protein</fullName>
    </submittedName>
</protein>
<dbReference type="Proteomes" id="UP001352852">
    <property type="component" value="Unassembled WGS sequence"/>
</dbReference>
<proteinExistence type="predicted"/>
<keyword evidence="2" id="KW-1185">Reference proteome</keyword>
<dbReference type="EMBL" id="JAHUTJ010033333">
    <property type="protein sequence ID" value="MED6277042.1"/>
    <property type="molecule type" value="Genomic_DNA"/>
</dbReference>
<accession>A0ABU7DQ31</accession>
<reference evidence="1 2" key="1">
    <citation type="submission" date="2021-06" db="EMBL/GenBank/DDBJ databases">
        <authorList>
            <person name="Palmer J.M."/>
        </authorList>
    </citation>
    <scope>NUCLEOTIDE SEQUENCE [LARGE SCALE GENOMIC DNA]</scope>
    <source>
        <strain evidence="1 2">CL_MEX2019</strain>
        <tissue evidence="1">Muscle</tissue>
    </source>
</reference>
<organism evidence="1 2">
    <name type="scientific">Characodon lateralis</name>
    <dbReference type="NCBI Taxonomy" id="208331"/>
    <lineage>
        <taxon>Eukaryota</taxon>
        <taxon>Metazoa</taxon>
        <taxon>Chordata</taxon>
        <taxon>Craniata</taxon>
        <taxon>Vertebrata</taxon>
        <taxon>Euteleostomi</taxon>
        <taxon>Actinopterygii</taxon>
        <taxon>Neopterygii</taxon>
        <taxon>Teleostei</taxon>
        <taxon>Neoteleostei</taxon>
        <taxon>Acanthomorphata</taxon>
        <taxon>Ovalentaria</taxon>
        <taxon>Atherinomorphae</taxon>
        <taxon>Cyprinodontiformes</taxon>
        <taxon>Goodeidae</taxon>
        <taxon>Characodon</taxon>
    </lineage>
</organism>
<sequence>MITLRKSRRITSSEFEAIRPSWPANHLTVLQSYSGSCLYIVVVLMFCGQCGFTGCDLNQLFTGSPATRVCFVSVCVET</sequence>
<name>A0ABU7DQ31_9TELE</name>
<evidence type="ECO:0000313" key="1">
    <source>
        <dbReference type="EMBL" id="MED6277042.1"/>
    </source>
</evidence>